<dbReference type="GO" id="GO:0036218">
    <property type="term" value="F:dTTP diphosphatase activity"/>
    <property type="evidence" value="ECO:0007669"/>
    <property type="project" value="RHEA"/>
</dbReference>
<dbReference type="Proteomes" id="UP000002601">
    <property type="component" value="Chromosome"/>
</dbReference>
<keyword evidence="4" id="KW-0963">Cytoplasm</keyword>
<dbReference type="InterPro" id="IPR029001">
    <property type="entry name" value="ITPase-like_fam"/>
</dbReference>
<dbReference type="OrthoDB" id="9807767at2"/>
<comment type="cofactor">
    <cofactor evidence="1 4">
        <name>a divalent metal cation</name>
        <dbReference type="ChEBI" id="CHEBI:60240"/>
    </cofactor>
</comment>
<feature type="active site" description="Proton acceptor" evidence="4">
    <location>
        <position position="76"/>
    </location>
</feature>
<evidence type="ECO:0000313" key="5">
    <source>
        <dbReference type="EMBL" id="ACS80519.1"/>
    </source>
</evidence>
<comment type="similarity">
    <text evidence="4">Belongs to the Maf family. YhdE subfamily.</text>
</comment>
<evidence type="ECO:0000256" key="3">
    <source>
        <dbReference type="ARBA" id="ARBA00023080"/>
    </source>
</evidence>
<proteinExistence type="inferred from homology"/>
<dbReference type="AlphaFoldDB" id="C6BXY9"/>
<keyword evidence="3 4" id="KW-0546">Nucleotide metabolism</keyword>
<evidence type="ECO:0000256" key="1">
    <source>
        <dbReference type="ARBA" id="ARBA00001968"/>
    </source>
</evidence>
<evidence type="ECO:0000256" key="4">
    <source>
        <dbReference type="HAMAP-Rule" id="MF_00528"/>
    </source>
</evidence>
<reference evidence="5 6" key="1">
    <citation type="submission" date="2009-06" db="EMBL/GenBank/DDBJ databases">
        <title>Complete sequence of Desulfovibrio salexigens DSM 2638.</title>
        <authorList>
            <consortium name="US DOE Joint Genome Institute"/>
            <person name="Lucas S."/>
            <person name="Copeland A."/>
            <person name="Lapidus A."/>
            <person name="Glavina del Rio T."/>
            <person name="Tice H."/>
            <person name="Bruce D."/>
            <person name="Goodwin L."/>
            <person name="Pitluck S."/>
            <person name="Munk A.C."/>
            <person name="Brettin T."/>
            <person name="Detter J.C."/>
            <person name="Han C."/>
            <person name="Tapia R."/>
            <person name="Larimer F."/>
            <person name="Land M."/>
            <person name="Hauser L."/>
            <person name="Kyrpides N."/>
            <person name="Anderson I."/>
            <person name="Wall J.D."/>
            <person name="Arkin A.P."/>
            <person name="Dehal P."/>
            <person name="Chivian D."/>
            <person name="Giles B."/>
            <person name="Hazen T.C."/>
        </authorList>
    </citation>
    <scope>NUCLEOTIDE SEQUENCE [LARGE SCALE GENOMIC DNA]</scope>
    <source>
        <strain evidence="6">ATCC 14822 / DSM 2638 / NCIMB 8403 / VKM B-1763</strain>
    </source>
</reference>
<dbReference type="GO" id="GO:0036221">
    <property type="term" value="F:UTP diphosphatase activity"/>
    <property type="evidence" value="ECO:0007669"/>
    <property type="project" value="RHEA"/>
</dbReference>
<feature type="site" description="Important for substrate specificity" evidence="4">
    <location>
        <position position="77"/>
    </location>
</feature>
<dbReference type="Pfam" id="PF02545">
    <property type="entry name" value="Maf"/>
    <property type="match status" value="1"/>
</dbReference>
<dbReference type="PIRSF" id="PIRSF006305">
    <property type="entry name" value="Maf"/>
    <property type="match status" value="1"/>
</dbReference>
<dbReference type="HOGENOM" id="CLU_040416_2_1_7"/>
<accession>C6BXY9</accession>
<dbReference type="STRING" id="526222.Desal_2463"/>
<comment type="subcellular location">
    <subcellularLocation>
        <location evidence="4">Cytoplasm</location>
    </subcellularLocation>
</comment>
<feature type="site" description="Important for substrate specificity" evidence="4">
    <location>
        <position position="160"/>
    </location>
</feature>
<comment type="caution">
    <text evidence="4">Lacks conserved residue(s) required for the propagation of feature annotation.</text>
</comment>
<dbReference type="HAMAP" id="MF_00528">
    <property type="entry name" value="Maf"/>
    <property type="match status" value="1"/>
</dbReference>
<name>C6BXY9_MARSD</name>
<organism evidence="5 6">
    <name type="scientific">Maridesulfovibrio salexigens (strain ATCC 14822 / DSM 2638 / NCIMB 8403 / VKM B-1763)</name>
    <name type="common">Desulfovibrio salexigens</name>
    <dbReference type="NCBI Taxonomy" id="526222"/>
    <lineage>
        <taxon>Bacteria</taxon>
        <taxon>Pseudomonadati</taxon>
        <taxon>Thermodesulfobacteriota</taxon>
        <taxon>Desulfovibrionia</taxon>
        <taxon>Desulfovibrionales</taxon>
        <taxon>Desulfovibrionaceae</taxon>
        <taxon>Maridesulfovibrio</taxon>
    </lineage>
</organism>
<dbReference type="GO" id="GO:0009117">
    <property type="term" value="P:nucleotide metabolic process"/>
    <property type="evidence" value="ECO:0007669"/>
    <property type="project" value="UniProtKB-KW"/>
</dbReference>
<dbReference type="GO" id="GO:0005737">
    <property type="term" value="C:cytoplasm"/>
    <property type="evidence" value="ECO:0007669"/>
    <property type="project" value="UniProtKB-SubCell"/>
</dbReference>
<comment type="catalytic activity">
    <reaction evidence="4">
        <text>UTP + H2O = UMP + diphosphate + H(+)</text>
        <dbReference type="Rhea" id="RHEA:29395"/>
        <dbReference type="ChEBI" id="CHEBI:15377"/>
        <dbReference type="ChEBI" id="CHEBI:15378"/>
        <dbReference type="ChEBI" id="CHEBI:33019"/>
        <dbReference type="ChEBI" id="CHEBI:46398"/>
        <dbReference type="ChEBI" id="CHEBI:57865"/>
        <dbReference type="EC" id="3.6.1.9"/>
    </reaction>
</comment>
<dbReference type="KEGG" id="dsa:Desal_2463"/>
<keyword evidence="2 4" id="KW-0378">Hydrolase</keyword>
<protein>
    <recommendedName>
        <fullName evidence="4">dTTP/UTP pyrophosphatase</fullName>
        <shortName evidence="4">dTTPase/UTPase</shortName>
        <ecNumber evidence="4">3.6.1.9</ecNumber>
    </recommendedName>
    <alternativeName>
        <fullName evidence="4">Nucleoside triphosphate pyrophosphatase</fullName>
    </alternativeName>
    <alternativeName>
        <fullName evidence="4">Nucleotide pyrophosphatase</fullName>
        <shortName evidence="4">Nucleotide PPase</shortName>
    </alternativeName>
</protein>
<feature type="site" description="Important for substrate specificity" evidence="4">
    <location>
        <position position="18"/>
    </location>
</feature>
<dbReference type="NCBIfam" id="TIGR00172">
    <property type="entry name" value="maf"/>
    <property type="match status" value="1"/>
</dbReference>
<dbReference type="eggNOG" id="COG0424">
    <property type="taxonomic scope" value="Bacteria"/>
</dbReference>
<dbReference type="InterPro" id="IPR003697">
    <property type="entry name" value="Maf-like"/>
</dbReference>
<comment type="catalytic activity">
    <reaction evidence="4">
        <text>dTTP + H2O = dTMP + diphosphate + H(+)</text>
        <dbReference type="Rhea" id="RHEA:28534"/>
        <dbReference type="ChEBI" id="CHEBI:15377"/>
        <dbReference type="ChEBI" id="CHEBI:15378"/>
        <dbReference type="ChEBI" id="CHEBI:33019"/>
        <dbReference type="ChEBI" id="CHEBI:37568"/>
        <dbReference type="ChEBI" id="CHEBI:63528"/>
        <dbReference type="EC" id="3.6.1.9"/>
    </reaction>
</comment>
<gene>
    <name evidence="5" type="ordered locus">Desal_2463</name>
</gene>
<dbReference type="RefSeq" id="WP_015852335.1">
    <property type="nucleotide sequence ID" value="NC_012881.1"/>
</dbReference>
<dbReference type="SUPFAM" id="SSF52972">
    <property type="entry name" value="ITPase-like"/>
    <property type="match status" value="1"/>
</dbReference>
<dbReference type="EC" id="3.6.1.9" evidence="4"/>
<keyword evidence="6" id="KW-1185">Reference proteome</keyword>
<evidence type="ECO:0000256" key="2">
    <source>
        <dbReference type="ARBA" id="ARBA00022801"/>
    </source>
</evidence>
<evidence type="ECO:0000313" key="6">
    <source>
        <dbReference type="Proteomes" id="UP000002601"/>
    </source>
</evidence>
<comment type="function">
    <text evidence="4">Nucleoside triphosphate pyrophosphatase that hydrolyzes dTTP and UTP. May have a dual role in cell division arrest and in preventing the incorporation of modified nucleotides into cellular nucleic acids.</text>
</comment>
<sequence>MSIYKAVKPLTLGSGSPRRKDLLQSAGLVFEIKPATCEEPTPTPGQDPEDYAIKMAELKAINVAENNPGTYVLGSDTIVVRDRDILGKPVNREEAYEMVKSLCGRKHKVISGCALISPEGEKQSYAVSTEVEFIDFNEAAVRAYAATGEPDDKAGAYAIQGQGAFLVKGISGSYTNVVGLPLARVIESLMDWGVVVAGEG</sequence>
<dbReference type="PANTHER" id="PTHR43213:SF5">
    <property type="entry name" value="BIFUNCTIONAL DTTP_UTP PYROPHOSPHATASE_METHYLTRANSFERASE PROTEIN-RELATED"/>
    <property type="match status" value="1"/>
</dbReference>
<dbReference type="CDD" id="cd00555">
    <property type="entry name" value="Maf"/>
    <property type="match status" value="1"/>
</dbReference>
<dbReference type="PANTHER" id="PTHR43213">
    <property type="entry name" value="BIFUNCTIONAL DTTP/UTP PYROPHOSPHATASE/METHYLTRANSFERASE PROTEIN-RELATED"/>
    <property type="match status" value="1"/>
</dbReference>
<dbReference type="EMBL" id="CP001649">
    <property type="protein sequence ID" value="ACS80519.1"/>
    <property type="molecule type" value="Genomic_DNA"/>
</dbReference>
<dbReference type="Gene3D" id="3.90.950.10">
    <property type="match status" value="1"/>
</dbReference>